<gene>
    <name evidence="1" type="ORF">M413DRAFT_74862</name>
</gene>
<reference evidence="2" key="2">
    <citation type="submission" date="2015-01" db="EMBL/GenBank/DDBJ databases">
        <title>Evolutionary Origins and Diversification of the Mycorrhizal Mutualists.</title>
        <authorList>
            <consortium name="DOE Joint Genome Institute"/>
            <consortium name="Mycorrhizal Genomics Consortium"/>
            <person name="Kohler A."/>
            <person name="Kuo A."/>
            <person name="Nagy L.G."/>
            <person name="Floudas D."/>
            <person name="Copeland A."/>
            <person name="Barry K.W."/>
            <person name="Cichocki N."/>
            <person name="Veneault-Fourrey C."/>
            <person name="LaButti K."/>
            <person name="Lindquist E.A."/>
            <person name="Lipzen A."/>
            <person name="Lundell T."/>
            <person name="Morin E."/>
            <person name="Murat C."/>
            <person name="Riley R."/>
            <person name="Ohm R."/>
            <person name="Sun H."/>
            <person name="Tunlid A."/>
            <person name="Henrissat B."/>
            <person name="Grigoriev I.V."/>
            <person name="Hibbett D.S."/>
            <person name="Martin F."/>
        </authorList>
    </citation>
    <scope>NUCLEOTIDE SEQUENCE [LARGE SCALE GENOMIC DNA]</scope>
    <source>
        <strain evidence="2">h7</strain>
    </source>
</reference>
<dbReference type="HOGENOM" id="CLU_2203214_0_0_1"/>
<proteinExistence type="predicted"/>
<dbReference type="Proteomes" id="UP000053424">
    <property type="component" value="Unassembled WGS sequence"/>
</dbReference>
<evidence type="ECO:0000313" key="2">
    <source>
        <dbReference type="Proteomes" id="UP000053424"/>
    </source>
</evidence>
<reference evidence="1 2" key="1">
    <citation type="submission" date="2014-04" db="EMBL/GenBank/DDBJ databases">
        <authorList>
            <consortium name="DOE Joint Genome Institute"/>
            <person name="Kuo A."/>
            <person name="Gay G."/>
            <person name="Dore J."/>
            <person name="Kohler A."/>
            <person name="Nagy L.G."/>
            <person name="Floudas D."/>
            <person name="Copeland A."/>
            <person name="Barry K.W."/>
            <person name="Cichocki N."/>
            <person name="Veneault-Fourrey C."/>
            <person name="LaButti K."/>
            <person name="Lindquist E.A."/>
            <person name="Lipzen A."/>
            <person name="Lundell T."/>
            <person name="Morin E."/>
            <person name="Murat C."/>
            <person name="Sun H."/>
            <person name="Tunlid A."/>
            <person name="Henrissat B."/>
            <person name="Grigoriev I.V."/>
            <person name="Hibbett D.S."/>
            <person name="Martin F."/>
            <person name="Nordberg H.P."/>
            <person name="Cantor M.N."/>
            <person name="Hua S.X."/>
        </authorList>
    </citation>
    <scope>NUCLEOTIDE SEQUENCE [LARGE SCALE GENOMIC DNA]</scope>
    <source>
        <strain evidence="2">h7</strain>
    </source>
</reference>
<organism evidence="1 2">
    <name type="scientific">Hebeloma cylindrosporum</name>
    <dbReference type="NCBI Taxonomy" id="76867"/>
    <lineage>
        <taxon>Eukaryota</taxon>
        <taxon>Fungi</taxon>
        <taxon>Dikarya</taxon>
        <taxon>Basidiomycota</taxon>
        <taxon>Agaricomycotina</taxon>
        <taxon>Agaricomycetes</taxon>
        <taxon>Agaricomycetidae</taxon>
        <taxon>Agaricales</taxon>
        <taxon>Agaricineae</taxon>
        <taxon>Hymenogastraceae</taxon>
        <taxon>Hebeloma</taxon>
    </lineage>
</organism>
<accession>A0A0C2XNX0</accession>
<dbReference type="AlphaFoldDB" id="A0A0C2XNX0"/>
<evidence type="ECO:0000313" key="1">
    <source>
        <dbReference type="EMBL" id="KIM39363.1"/>
    </source>
</evidence>
<dbReference type="EMBL" id="KN831786">
    <property type="protein sequence ID" value="KIM39363.1"/>
    <property type="molecule type" value="Genomic_DNA"/>
</dbReference>
<protein>
    <submittedName>
        <fullName evidence="1">Uncharacterized protein</fullName>
    </submittedName>
</protein>
<name>A0A0C2XNX0_HEBCY</name>
<dbReference type="OrthoDB" id="3068811at2759"/>
<feature type="non-terminal residue" evidence="1">
    <location>
        <position position="1"/>
    </location>
</feature>
<keyword evidence="2" id="KW-1185">Reference proteome</keyword>
<sequence length="111" mass="12461">LSDLRRLAESCPSIVSFQSNIIDLQSIPVYPPHEGASDALSHGLEILSVGNASENPNPKDVLNVARHLFILFPYLKEIRTHEGQNQEQWMYIHSLVQLLQTGLLDDAARMK</sequence>